<comment type="caution">
    <text evidence="1">The sequence shown here is derived from an EMBL/GenBank/DDBJ whole genome shotgun (WGS) entry which is preliminary data.</text>
</comment>
<keyword evidence="2" id="KW-1185">Reference proteome</keyword>
<reference evidence="1 2" key="1">
    <citation type="submission" date="2018-07" db="EMBL/GenBank/DDBJ databases">
        <title>Pedobacter sp. nov., isolated from soil.</title>
        <authorList>
            <person name="Zhou L.Y."/>
            <person name="Du Z.J."/>
        </authorList>
    </citation>
    <scope>NUCLEOTIDE SEQUENCE [LARGE SCALE GENOMIC DNA]</scope>
    <source>
        <strain evidence="1 2">JDX94</strain>
    </source>
</reference>
<dbReference type="OrthoDB" id="822368at2"/>
<dbReference type="EMBL" id="QPKV01000014">
    <property type="protein sequence ID" value="RDC54332.1"/>
    <property type="molecule type" value="Genomic_DNA"/>
</dbReference>
<gene>
    <name evidence="1" type="ORF">DU508_21665</name>
</gene>
<name>A0A369PPW2_9SPHI</name>
<dbReference type="RefSeq" id="WP_115404759.1">
    <property type="nucleotide sequence ID" value="NZ_QPKV01000014.1"/>
</dbReference>
<dbReference type="Proteomes" id="UP000253961">
    <property type="component" value="Unassembled WGS sequence"/>
</dbReference>
<proteinExistence type="predicted"/>
<evidence type="ECO:0008006" key="3">
    <source>
        <dbReference type="Google" id="ProtNLM"/>
    </source>
</evidence>
<protein>
    <recommendedName>
        <fullName evidence="3">Plasmid transfer protein</fullName>
    </recommendedName>
</protein>
<sequence>MRLVLLILGLLNLHGLAIAQTNVVLLHQLVDQSKSENTRQKEARDKQALASANEEVNRGQMAKLKSKYRELQSRFKVLGLAIDAAQIGIQAAPIISEIVDRQQQIISLASDDPLLIALALDVEADLVGQAHLLGNYLYGLAISIGDLNQMKSSDRKMLFGHVLVELRRIAGTSRGLAQSLQYASGKKKLDSLNPFAAFVQQDKQLVEEIMRRIDILKQP</sequence>
<organism evidence="1 2">
    <name type="scientific">Pedobacter chinensis</name>
    <dbReference type="NCBI Taxonomy" id="2282421"/>
    <lineage>
        <taxon>Bacteria</taxon>
        <taxon>Pseudomonadati</taxon>
        <taxon>Bacteroidota</taxon>
        <taxon>Sphingobacteriia</taxon>
        <taxon>Sphingobacteriales</taxon>
        <taxon>Sphingobacteriaceae</taxon>
        <taxon>Pedobacter</taxon>
    </lineage>
</organism>
<evidence type="ECO:0000313" key="2">
    <source>
        <dbReference type="Proteomes" id="UP000253961"/>
    </source>
</evidence>
<accession>A0A369PPW2</accession>
<evidence type="ECO:0000313" key="1">
    <source>
        <dbReference type="EMBL" id="RDC54332.1"/>
    </source>
</evidence>
<dbReference type="AlphaFoldDB" id="A0A369PPW2"/>